<dbReference type="InterPro" id="IPR009057">
    <property type="entry name" value="Homeodomain-like_sf"/>
</dbReference>
<dbReference type="SUPFAM" id="SSF46689">
    <property type="entry name" value="Homeodomain-like"/>
    <property type="match status" value="1"/>
</dbReference>
<dbReference type="Pfam" id="PF16859">
    <property type="entry name" value="TetR_C_11"/>
    <property type="match status" value="1"/>
</dbReference>
<dbReference type="EMBL" id="BNEE01000004">
    <property type="protein sequence ID" value="GHI83285.1"/>
    <property type="molecule type" value="Genomic_DNA"/>
</dbReference>
<evidence type="ECO:0000259" key="5">
    <source>
        <dbReference type="PROSITE" id="PS50977"/>
    </source>
</evidence>
<dbReference type="InterPro" id="IPR001647">
    <property type="entry name" value="HTH_TetR"/>
</dbReference>
<evidence type="ECO:0000256" key="1">
    <source>
        <dbReference type="ARBA" id="ARBA00023015"/>
    </source>
</evidence>
<comment type="caution">
    <text evidence="6">The sequence shown here is derived from an EMBL/GenBank/DDBJ whole genome shotgun (WGS) entry which is preliminary data.</text>
</comment>
<dbReference type="AlphaFoldDB" id="A0A919LAX6"/>
<proteinExistence type="predicted"/>
<dbReference type="PANTHER" id="PTHR30055">
    <property type="entry name" value="HTH-TYPE TRANSCRIPTIONAL REGULATOR RUTR"/>
    <property type="match status" value="1"/>
</dbReference>
<dbReference type="PROSITE" id="PS50977">
    <property type="entry name" value="HTH_TETR_2"/>
    <property type="match status" value="1"/>
</dbReference>
<name>A0A919LAX6_9ACTN</name>
<gene>
    <name evidence="6" type="ORF">Sxan_06490</name>
</gene>
<keyword evidence="3" id="KW-0804">Transcription</keyword>
<keyword evidence="7" id="KW-1185">Reference proteome</keyword>
<dbReference type="PANTHER" id="PTHR30055:SF148">
    <property type="entry name" value="TETR-FAMILY TRANSCRIPTIONAL REGULATOR"/>
    <property type="match status" value="1"/>
</dbReference>
<evidence type="ECO:0000313" key="6">
    <source>
        <dbReference type="EMBL" id="GHI83285.1"/>
    </source>
</evidence>
<keyword evidence="1" id="KW-0805">Transcription regulation</keyword>
<dbReference type="Proteomes" id="UP000600026">
    <property type="component" value="Unassembled WGS sequence"/>
</dbReference>
<sequence length="203" mass="21826">MTSPPPRQPDPARRSTQSARAITTAALELCREVGYAKVTMDAIATRAGASKATIYRWWPSKGAVLLDAFMEAAADDAVFPDTGDLVADLRTQMNSAVATIAGPDLWPHYTALIGEAQHHPELAQAIFDRFIGPLEQAAAARLRAAQEQGELDPALDPHVLIDLMYGALYYALLLVRKPADPAYVDTLLDTAFRAWSTPGPAAG</sequence>
<dbReference type="Pfam" id="PF00440">
    <property type="entry name" value="TetR_N"/>
    <property type="match status" value="1"/>
</dbReference>
<dbReference type="InterPro" id="IPR050109">
    <property type="entry name" value="HTH-type_TetR-like_transc_reg"/>
</dbReference>
<feature type="domain" description="HTH tetR-type" evidence="5">
    <location>
        <begin position="16"/>
        <end position="76"/>
    </location>
</feature>
<evidence type="ECO:0000256" key="3">
    <source>
        <dbReference type="ARBA" id="ARBA00023163"/>
    </source>
</evidence>
<evidence type="ECO:0000313" key="7">
    <source>
        <dbReference type="Proteomes" id="UP000600026"/>
    </source>
</evidence>
<evidence type="ECO:0000256" key="2">
    <source>
        <dbReference type="ARBA" id="ARBA00023125"/>
    </source>
</evidence>
<reference evidence="6" key="1">
    <citation type="submission" date="2020-09" db="EMBL/GenBank/DDBJ databases">
        <title>Whole genome shotgun sequence of Streptomyces xanthophaeus NBRC 12829.</title>
        <authorList>
            <person name="Komaki H."/>
            <person name="Tamura T."/>
        </authorList>
    </citation>
    <scope>NUCLEOTIDE SEQUENCE</scope>
    <source>
        <strain evidence="6">NBRC 12829</strain>
    </source>
</reference>
<organism evidence="6 7">
    <name type="scientific">Streptomyces xanthophaeus</name>
    <dbReference type="NCBI Taxonomy" id="67385"/>
    <lineage>
        <taxon>Bacteria</taxon>
        <taxon>Bacillati</taxon>
        <taxon>Actinomycetota</taxon>
        <taxon>Actinomycetes</taxon>
        <taxon>Kitasatosporales</taxon>
        <taxon>Streptomycetaceae</taxon>
        <taxon>Streptomyces</taxon>
    </lineage>
</organism>
<dbReference type="GO" id="GO:0003700">
    <property type="term" value="F:DNA-binding transcription factor activity"/>
    <property type="evidence" value="ECO:0007669"/>
    <property type="project" value="TreeGrafter"/>
</dbReference>
<dbReference type="InterPro" id="IPR011075">
    <property type="entry name" value="TetR_C"/>
</dbReference>
<dbReference type="PRINTS" id="PR00455">
    <property type="entry name" value="HTHTETR"/>
</dbReference>
<dbReference type="Gene3D" id="1.10.10.60">
    <property type="entry name" value="Homeodomain-like"/>
    <property type="match status" value="1"/>
</dbReference>
<evidence type="ECO:0000256" key="4">
    <source>
        <dbReference type="PROSITE-ProRule" id="PRU00335"/>
    </source>
</evidence>
<dbReference type="GO" id="GO:0000976">
    <property type="term" value="F:transcription cis-regulatory region binding"/>
    <property type="evidence" value="ECO:0007669"/>
    <property type="project" value="TreeGrafter"/>
</dbReference>
<keyword evidence="2 4" id="KW-0238">DNA-binding</keyword>
<dbReference type="OrthoDB" id="9796019at2"/>
<feature type="DNA-binding region" description="H-T-H motif" evidence="4">
    <location>
        <begin position="39"/>
        <end position="58"/>
    </location>
</feature>
<accession>A0A919LAX6</accession>
<dbReference type="SUPFAM" id="SSF48498">
    <property type="entry name" value="Tetracyclin repressor-like, C-terminal domain"/>
    <property type="match status" value="1"/>
</dbReference>
<dbReference type="RefSeq" id="WP_031137950.1">
    <property type="nucleotide sequence ID" value="NZ_BNEE01000004.1"/>
</dbReference>
<dbReference type="InterPro" id="IPR036271">
    <property type="entry name" value="Tet_transcr_reg_TetR-rel_C_sf"/>
</dbReference>
<protein>
    <submittedName>
        <fullName evidence="6">Transcriptional regulator, TetR family protein</fullName>
    </submittedName>
</protein>
<dbReference type="Gene3D" id="1.10.357.10">
    <property type="entry name" value="Tetracycline Repressor, domain 2"/>
    <property type="match status" value="1"/>
</dbReference>